<evidence type="ECO:0000313" key="1">
    <source>
        <dbReference type="EMBL" id="EMF83122.1"/>
    </source>
</evidence>
<proteinExistence type="predicted"/>
<protein>
    <submittedName>
        <fullName evidence="1">Uncharacterized protein</fullName>
    </submittedName>
</protein>
<name>M3FS78_9LEPT</name>
<dbReference type="EMBL" id="AHOR02000016">
    <property type="protein sequence ID" value="EMF83122.1"/>
    <property type="molecule type" value="Genomic_DNA"/>
</dbReference>
<evidence type="ECO:0000313" key="2">
    <source>
        <dbReference type="Proteomes" id="UP000011770"/>
    </source>
</evidence>
<comment type="caution">
    <text evidence="1">The sequence shown here is derived from an EMBL/GenBank/DDBJ whole genome shotgun (WGS) entry which is preliminary data.</text>
</comment>
<organism evidence="1 2">
    <name type="scientific">Leptospira weilii serovar Topaz str. LT2116</name>
    <dbReference type="NCBI Taxonomy" id="1088540"/>
    <lineage>
        <taxon>Bacteria</taxon>
        <taxon>Pseudomonadati</taxon>
        <taxon>Spirochaetota</taxon>
        <taxon>Spirochaetia</taxon>
        <taxon>Leptospirales</taxon>
        <taxon>Leptospiraceae</taxon>
        <taxon>Leptospira</taxon>
    </lineage>
</organism>
<accession>M3FS78</accession>
<gene>
    <name evidence="1" type="ORF">LEP1GSC188_2155</name>
</gene>
<sequence>MPFRAVFKRSGRNNLKAWVRVSHKEDFKLGFNFGSDKLKIKILIRSE</sequence>
<dbReference type="AlphaFoldDB" id="M3FS78"/>
<dbReference type="Proteomes" id="UP000011770">
    <property type="component" value="Unassembled WGS sequence"/>
</dbReference>
<reference evidence="1 2" key="1">
    <citation type="submission" date="2013-01" db="EMBL/GenBank/DDBJ databases">
        <authorList>
            <person name="Harkins D.M."/>
            <person name="Durkin A.S."/>
            <person name="Brinkac L.M."/>
            <person name="Haft D.H."/>
            <person name="Selengut J.D."/>
            <person name="Sanka R."/>
            <person name="DePew J."/>
            <person name="Purushe J."/>
            <person name="Tulsiani S.M."/>
            <person name="Graham G.C."/>
            <person name="Burns M.-A."/>
            <person name="Dohnt M.F."/>
            <person name="Smythe L.D."/>
            <person name="McKay D.B."/>
            <person name="Craig S.B."/>
            <person name="Vinetz J.M."/>
            <person name="Sutton G.G."/>
            <person name="Nierman W.C."/>
            <person name="Fouts D.E."/>
        </authorList>
    </citation>
    <scope>NUCLEOTIDE SEQUENCE [LARGE SCALE GENOMIC DNA]</scope>
    <source>
        <strain evidence="1 2">LT2116</strain>
    </source>
</reference>